<dbReference type="Pfam" id="PF00505">
    <property type="entry name" value="HMG_box"/>
    <property type="match status" value="1"/>
</dbReference>
<evidence type="ECO:0000256" key="2">
    <source>
        <dbReference type="PROSITE-ProRule" id="PRU00267"/>
    </source>
</evidence>
<evidence type="ECO:0000313" key="4">
    <source>
        <dbReference type="EMBL" id="PVV03351.1"/>
    </source>
</evidence>
<feature type="DNA-binding region" description="HMG box" evidence="2">
    <location>
        <begin position="279"/>
        <end position="337"/>
    </location>
</feature>
<dbReference type="PROSITE" id="PS50118">
    <property type="entry name" value="HMG_BOX_2"/>
    <property type="match status" value="2"/>
</dbReference>
<keyword evidence="2" id="KW-0539">Nucleus</keyword>
<dbReference type="GO" id="GO:0005634">
    <property type="term" value="C:nucleus"/>
    <property type="evidence" value="ECO:0007669"/>
    <property type="project" value="UniProtKB-UniRule"/>
</dbReference>
<dbReference type="STRING" id="133381.A0A2T9ZFJ8"/>
<evidence type="ECO:0000256" key="1">
    <source>
        <dbReference type="ARBA" id="ARBA00023125"/>
    </source>
</evidence>
<feature type="domain" description="HMG box" evidence="3">
    <location>
        <begin position="279"/>
        <end position="337"/>
    </location>
</feature>
<dbReference type="EMBL" id="MBFS01000245">
    <property type="protein sequence ID" value="PVV03351.1"/>
    <property type="molecule type" value="Genomic_DNA"/>
</dbReference>
<dbReference type="AlphaFoldDB" id="A0A2T9ZFJ8"/>
<dbReference type="Proteomes" id="UP000245609">
    <property type="component" value="Unassembled WGS sequence"/>
</dbReference>
<keyword evidence="1 2" id="KW-0238">DNA-binding</keyword>
<evidence type="ECO:0000313" key="5">
    <source>
        <dbReference type="Proteomes" id="UP000245609"/>
    </source>
</evidence>
<accession>A0A2T9ZFJ8</accession>
<comment type="caution">
    <text evidence="4">The sequence shown here is derived from an EMBL/GenBank/DDBJ whole genome shotgun (WGS) entry which is preliminary data.</text>
</comment>
<dbReference type="InterPro" id="IPR036910">
    <property type="entry name" value="HMG_box_dom_sf"/>
</dbReference>
<dbReference type="GO" id="GO:0003677">
    <property type="term" value="F:DNA binding"/>
    <property type="evidence" value="ECO:0007669"/>
    <property type="project" value="UniProtKB-UniRule"/>
</dbReference>
<dbReference type="Gene3D" id="1.10.30.10">
    <property type="entry name" value="High mobility group box domain"/>
    <property type="match status" value="2"/>
</dbReference>
<feature type="domain" description="HMG box" evidence="3">
    <location>
        <begin position="170"/>
        <end position="240"/>
    </location>
</feature>
<dbReference type="InterPro" id="IPR050342">
    <property type="entry name" value="HMGB"/>
</dbReference>
<evidence type="ECO:0000259" key="3">
    <source>
        <dbReference type="PROSITE" id="PS50118"/>
    </source>
</evidence>
<feature type="DNA-binding region" description="HMG box" evidence="2">
    <location>
        <begin position="170"/>
        <end position="240"/>
    </location>
</feature>
<dbReference type="SUPFAM" id="SSF47095">
    <property type="entry name" value="HMG-box"/>
    <property type="match status" value="2"/>
</dbReference>
<reference evidence="4 5" key="1">
    <citation type="journal article" date="2018" name="MBio">
        <title>Comparative Genomics Reveals the Core Gene Toolbox for the Fungus-Insect Symbiosis.</title>
        <authorList>
            <person name="Wang Y."/>
            <person name="Stata M."/>
            <person name="Wang W."/>
            <person name="Stajich J.E."/>
            <person name="White M.M."/>
            <person name="Moncalvo J.M."/>
        </authorList>
    </citation>
    <scope>NUCLEOTIDE SEQUENCE [LARGE SCALE GENOMIC DNA]</scope>
    <source>
        <strain evidence="4 5">SC-DP-2</strain>
    </source>
</reference>
<name>A0A2T9ZFJ8_9FUNG</name>
<keyword evidence="5" id="KW-1185">Reference proteome</keyword>
<proteinExistence type="predicted"/>
<dbReference type="OrthoDB" id="1919336at2759"/>
<sequence>MSTLYPAFLNSRDKIVGSTLALSSFVHKCSSIQIQIANSFFKGGSYSHNQHRFYFKGDENNSKISILNLNLFRDGQTQISKRRYSNKHGSKELSSQVNEYLDAGSSKDELFSRILKEIETSGKRTDSVEELKKLLKDRINELVDSELIKTLQKPKSRKMTNSIKPIVKPPKISTNPFNLYCKDQITALFDENPQFQLDISSQVKILLEKWRTLSDEEKKPFKEKAQERKSILIKEAEQWWENVDPNLVKLENIRRKNINVERKESGKPLLREIKNPFAPKSLPTAYAIFVKDVYSLFLNVGPAERMKSIAQKWNHLSQDEKQKYKERFLESKKEHSD</sequence>
<dbReference type="CDD" id="cd00084">
    <property type="entry name" value="HMG-box_SF"/>
    <property type="match status" value="2"/>
</dbReference>
<dbReference type="InterPro" id="IPR009071">
    <property type="entry name" value="HMG_box_dom"/>
</dbReference>
<dbReference type="SMART" id="SM00398">
    <property type="entry name" value="HMG"/>
    <property type="match status" value="2"/>
</dbReference>
<protein>
    <recommendedName>
        <fullName evidence="3">HMG box domain-containing protein</fullName>
    </recommendedName>
</protein>
<gene>
    <name evidence="4" type="ORF">BB560_002178</name>
</gene>
<organism evidence="4 5">
    <name type="scientific">Smittium megazygosporum</name>
    <dbReference type="NCBI Taxonomy" id="133381"/>
    <lineage>
        <taxon>Eukaryota</taxon>
        <taxon>Fungi</taxon>
        <taxon>Fungi incertae sedis</taxon>
        <taxon>Zoopagomycota</taxon>
        <taxon>Kickxellomycotina</taxon>
        <taxon>Harpellomycetes</taxon>
        <taxon>Harpellales</taxon>
        <taxon>Legeriomycetaceae</taxon>
        <taxon>Smittium</taxon>
    </lineage>
</organism>
<dbReference type="PANTHER" id="PTHR48112">
    <property type="entry name" value="HIGH MOBILITY GROUP PROTEIN DSP1"/>
    <property type="match status" value="1"/>
</dbReference>